<reference evidence="2" key="1">
    <citation type="journal article" date="2011" name="Genome Biol.">
        <title>The draft genome of the carcinogenic human liver fluke Clonorchis sinensis.</title>
        <authorList>
            <person name="Wang X."/>
            <person name="Chen W."/>
            <person name="Huang Y."/>
            <person name="Sun J."/>
            <person name="Men J."/>
            <person name="Liu H."/>
            <person name="Luo F."/>
            <person name="Guo L."/>
            <person name="Lv X."/>
            <person name="Deng C."/>
            <person name="Zhou C."/>
            <person name="Fan Y."/>
            <person name="Li X."/>
            <person name="Huang L."/>
            <person name="Hu Y."/>
            <person name="Liang C."/>
            <person name="Hu X."/>
            <person name="Xu J."/>
            <person name="Yu X."/>
        </authorList>
    </citation>
    <scope>NUCLEOTIDE SEQUENCE [LARGE SCALE GENOMIC DNA]</scope>
    <source>
        <strain evidence="2">Henan</strain>
    </source>
</reference>
<feature type="compositionally biased region" description="Polar residues" evidence="1">
    <location>
        <begin position="1"/>
        <end position="19"/>
    </location>
</feature>
<keyword evidence="3" id="KW-1185">Reference proteome</keyword>
<dbReference type="AlphaFoldDB" id="G7Y8U6"/>
<accession>G7Y8U6</accession>
<dbReference type="EMBL" id="DF142954">
    <property type="protein sequence ID" value="GAA49381.1"/>
    <property type="molecule type" value="Genomic_DNA"/>
</dbReference>
<gene>
    <name evidence="2" type="ORF">CLF_102947</name>
</gene>
<reference key="2">
    <citation type="submission" date="2011-10" db="EMBL/GenBank/DDBJ databases">
        <title>The genome and transcriptome sequence of Clonorchis sinensis provide insights into the carcinogenic liver fluke.</title>
        <authorList>
            <person name="Wang X."/>
            <person name="Huang Y."/>
            <person name="Chen W."/>
            <person name="Liu H."/>
            <person name="Guo L."/>
            <person name="Chen Y."/>
            <person name="Luo F."/>
            <person name="Zhou W."/>
            <person name="Sun J."/>
            <person name="Mao Q."/>
            <person name="Liang P."/>
            <person name="Zhou C."/>
            <person name="Tian Y."/>
            <person name="Men J."/>
            <person name="Lv X."/>
            <person name="Huang L."/>
            <person name="Zhou J."/>
            <person name="Hu Y."/>
            <person name="Li R."/>
            <person name="Zhang F."/>
            <person name="Lei H."/>
            <person name="Li X."/>
            <person name="Hu X."/>
            <person name="Liang C."/>
            <person name="Xu J."/>
            <person name="Wu Z."/>
            <person name="Yu X."/>
        </authorList>
    </citation>
    <scope>NUCLEOTIDE SEQUENCE</scope>
    <source>
        <strain>Henan</strain>
    </source>
</reference>
<feature type="region of interest" description="Disordered" evidence="1">
    <location>
        <begin position="1"/>
        <end position="21"/>
    </location>
</feature>
<evidence type="ECO:0008006" key="4">
    <source>
        <dbReference type="Google" id="ProtNLM"/>
    </source>
</evidence>
<proteinExistence type="predicted"/>
<sequence length="214" mass="24416">MNDNIVSELSTGLQSSWDQNRGKSEAGIGLNGSSFTEVQRRTTQIDLQYCCRAAMIMRAALADIQFLIVESCQEGQQGTIRRRTAGHRNEKNRTTRCFRAEFAEMLREMNGSSVNKDDFDGSWRKEKKSVFQTVCPMLPLRPYENKILSRSAALSDAGNIVLATNDSVGARIFLKHRIRETLKSDGERWWTSDVREMDKSFAVRNNRTVSRLIR</sequence>
<evidence type="ECO:0000256" key="1">
    <source>
        <dbReference type="SAM" id="MobiDB-lite"/>
    </source>
</evidence>
<protein>
    <recommendedName>
        <fullName evidence="4">ATP-binding cassette transporter</fullName>
    </recommendedName>
</protein>
<evidence type="ECO:0000313" key="3">
    <source>
        <dbReference type="Proteomes" id="UP000008909"/>
    </source>
</evidence>
<evidence type="ECO:0000313" key="2">
    <source>
        <dbReference type="EMBL" id="GAA49381.1"/>
    </source>
</evidence>
<dbReference type="Proteomes" id="UP000008909">
    <property type="component" value="Unassembled WGS sequence"/>
</dbReference>
<name>G7Y8U6_CLOSI</name>
<organism evidence="2 3">
    <name type="scientific">Clonorchis sinensis</name>
    <name type="common">Chinese liver fluke</name>
    <dbReference type="NCBI Taxonomy" id="79923"/>
    <lineage>
        <taxon>Eukaryota</taxon>
        <taxon>Metazoa</taxon>
        <taxon>Spiralia</taxon>
        <taxon>Lophotrochozoa</taxon>
        <taxon>Platyhelminthes</taxon>
        <taxon>Trematoda</taxon>
        <taxon>Digenea</taxon>
        <taxon>Opisthorchiida</taxon>
        <taxon>Opisthorchiata</taxon>
        <taxon>Opisthorchiidae</taxon>
        <taxon>Clonorchis</taxon>
    </lineage>
</organism>